<dbReference type="EMBL" id="JAQQPM010000003">
    <property type="protein sequence ID" value="KAK2069173.1"/>
    <property type="molecule type" value="Genomic_DNA"/>
</dbReference>
<organism evidence="1 2">
    <name type="scientific">Phyllachora maydis</name>
    <dbReference type="NCBI Taxonomy" id="1825666"/>
    <lineage>
        <taxon>Eukaryota</taxon>
        <taxon>Fungi</taxon>
        <taxon>Dikarya</taxon>
        <taxon>Ascomycota</taxon>
        <taxon>Pezizomycotina</taxon>
        <taxon>Sordariomycetes</taxon>
        <taxon>Sordariomycetidae</taxon>
        <taxon>Phyllachorales</taxon>
        <taxon>Phyllachoraceae</taxon>
        <taxon>Phyllachora</taxon>
    </lineage>
</organism>
<keyword evidence="2" id="KW-1185">Reference proteome</keyword>
<comment type="caution">
    <text evidence="1">The sequence shown here is derived from an EMBL/GenBank/DDBJ whole genome shotgun (WGS) entry which is preliminary data.</text>
</comment>
<proteinExistence type="predicted"/>
<dbReference type="Proteomes" id="UP001217918">
    <property type="component" value="Unassembled WGS sequence"/>
</dbReference>
<dbReference type="AlphaFoldDB" id="A0AAD9I0W8"/>
<evidence type="ECO:0000313" key="2">
    <source>
        <dbReference type="Proteomes" id="UP001217918"/>
    </source>
</evidence>
<accession>A0AAD9I0W8</accession>
<gene>
    <name evidence="1" type="ORF">P8C59_003777</name>
</gene>
<sequence>MVVPIAMYGPDLKMAETIGAQMAPEYEIVTICLSQDAAEKTLPGECAGQFDFPSEHGSNATADVKKAPKAVLLGNNISDSDEKTLAKLIEAKMAGVPLVKASKFDVIKAGGIGPDPVAIAKVFKKKLDKEGI</sequence>
<protein>
    <submittedName>
        <fullName evidence="1">Uncharacterized protein</fullName>
    </submittedName>
</protein>
<evidence type="ECO:0000313" key="1">
    <source>
        <dbReference type="EMBL" id="KAK2069173.1"/>
    </source>
</evidence>
<name>A0AAD9I0W8_9PEZI</name>
<reference evidence="1" key="1">
    <citation type="journal article" date="2023" name="Mol. Plant Microbe Interact.">
        <title>Elucidating the Obligate Nature and Biological Capacity of an Invasive Fungal Corn Pathogen.</title>
        <authorList>
            <person name="MacCready J.S."/>
            <person name="Roggenkamp E.M."/>
            <person name="Gdanetz K."/>
            <person name="Chilvers M.I."/>
        </authorList>
    </citation>
    <scope>NUCLEOTIDE SEQUENCE</scope>
    <source>
        <strain evidence="1">PM02</strain>
    </source>
</reference>